<dbReference type="PANTHER" id="PTHR42691:SF1">
    <property type="entry name" value="ASPARTATE AMINOTRANSFERASE YHDR-RELATED"/>
    <property type="match status" value="1"/>
</dbReference>
<name>A0A7J5TES0_9BIFI</name>
<gene>
    <name evidence="2" type="ORF">GBB04_11390</name>
</gene>
<dbReference type="GO" id="GO:0030170">
    <property type="term" value="F:pyridoxal phosphate binding"/>
    <property type="evidence" value="ECO:0007669"/>
    <property type="project" value="InterPro"/>
</dbReference>
<feature type="domain" description="Aminotransferase class I/classII large" evidence="1">
    <location>
        <begin position="2"/>
        <end position="75"/>
    </location>
</feature>
<dbReference type="GO" id="GO:0008483">
    <property type="term" value="F:transaminase activity"/>
    <property type="evidence" value="ECO:0007669"/>
    <property type="project" value="UniProtKB-KW"/>
</dbReference>
<keyword evidence="2" id="KW-0032">Aminotransferase</keyword>
<dbReference type="InterPro" id="IPR004839">
    <property type="entry name" value="Aminotransferase_I/II_large"/>
</dbReference>
<organism evidence="2 3">
    <name type="scientific">Bifidobacterium dentium</name>
    <dbReference type="NCBI Taxonomy" id="1689"/>
    <lineage>
        <taxon>Bacteria</taxon>
        <taxon>Bacillati</taxon>
        <taxon>Actinomycetota</taxon>
        <taxon>Actinomycetes</taxon>
        <taxon>Bifidobacteriales</taxon>
        <taxon>Bifidobacteriaceae</taxon>
        <taxon>Bifidobacterium</taxon>
    </lineage>
</organism>
<dbReference type="PANTHER" id="PTHR42691">
    <property type="entry name" value="ASPARTATE AMINOTRANSFERASE YHDR-RELATED"/>
    <property type="match status" value="1"/>
</dbReference>
<reference evidence="2 3" key="1">
    <citation type="journal article" date="2019" name="Nat. Med.">
        <title>A library of human gut bacterial isolates paired with longitudinal multiomics data enables mechanistic microbiome research.</title>
        <authorList>
            <person name="Poyet M."/>
            <person name="Groussin M."/>
            <person name="Gibbons S.M."/>
            <person name="Avila-Pacheco J."/>
            <person name="Jiang X."/>
            <person name="Kearney S.M."/>
            <person name="Perrotta A.R."/>
            <person name="Berdy B."/>
            <person name="Zhao S."/>
            <person name="Lieberman T.D."/>
            <person name="Swanson P.K."/>
            <person name="Smith M."/>
            <person name="Roesemann S."/>
            <person name="Alexander J.E."/>
            <person name="Rich S.A."/>
            <person name="Livny J."/>
            <person name="Vlamakis H."/>
            <person name="Clish C."/>
            <person name="Bullock K."/>
            <person name="Deik A."/>
            <person name="Scott J."/>
            <person name="Pierce K.A."/>
            <person name="Xavier R.J."/>
            <person name="Alm E.J."/>
        </authorList>
    </citation>
    <scope>NUCLEOTIDE SEQUENCE [LARGE SCALE GENOMIC DNA]</scope>
    <source>
        <strain evidence="2 3">BIOML-A2</strain>
    </source>
</reference>
<accession>A0A7J5TES0</accession>
<comment type="caution">
    <text evidence="2">The sequence shown here is derived from an EMBL/GenBank/DDBJ whole genome shotgun (WGS) entry which is preliminary data.</text>
</comment>
<proteinExistence type="predicted"/>
<dbReference type="InterPro" id="IPR015422">
    <property type="entry name" value="PyrdxlP-dep_Trfase_small"/>
</dbReference>
<dbReference type="SUPFAM" id="SSF53383">
    <property type="entry name" value="PLP-dependent transferases"/>
    <property type="match status" value="1"/>
</dbReference>
<protein>
    <submittedName>
        <fullName evidence="2">Pyridoxal phosphate-dependent aminotransferase</fullName>
    </submittedName>
</protein>
<evidence type="ECO:0000313" key="2">
    <source>
        <dbReference type="EMBL" id="KAB7458355.1"/>
    </source>
</evidence>
<evidence type="ECO:0000313" key="3">
    <source>
        <dbReference type="Proteomes" id="UP000429211"/>
    </source>
</evidence>
<sequence>NLLYDALVRLGFDVVRPGGTFYIFPKALEDDANAFCMKAKDYDLILVPSDSFGVPGYFRMAYCIDTEKVERSIAAFEKFVHEVYGR</sequence>
<dbReference type="AlphaFoldDB" id="A0A7J5TES0"/>
<dbReference type="RefSeq" id="WP_338142821.1">
    <property type="nucleotide sequence ID" value="NZ_WDPD01000029.1"/>
</dbReference>
<dbReference type="Proteomes" id="UP000429211">
    <property type="component" value="Unassembled WGS sequence"/>
</dbReference>
<keyword evidence="2" id="KW-0808">Transferase</keyword>
<dbReference type="InterPro" id="IPR015424">
    <property type="entry name" value="PyrdxlP-dep_Trfase"/>
</dbReference>
<dbReference type="Pfam" id="PF00155">
    <property type="entry name" value="Aminotran_1_2"/>
    <property type="match status" value="1"/>
</dbReference>
<dbReference type="EMBL" id="WDPD01000029">
    <property type="protein sequence ID" value="KAB7458355.1"/>
    <property type="molecule type" value="Genomic_DNA"/>
</dbReference>
<feature type="non-terminal residue" evidence="2">
    <location>
        <position position="1"/>
    </location>
</feature>
<evidence type="ECO:0000259" key="1">
    <source>
        <dbReference type="Pfam" id="PF00155"/>
    </source>
</evidence>
<dbReference type="Gene3D" id="3.90.1150.10">
    <property type="entry name" value="Aspartate Aminotransferase, domain 1"/>
    <property type="match status" value="1"/>
</dbReference>